<comment type="caution">
    <text evidence="1">The sequence shown here is derived from an EMBL/GenBank/DDBJ whole genome shotgun (WGS) entry which is preliminary data.</text>
</comment>
<keyword evidence="1" id="KW-0689">Ribosomal protein</keyword>
<dbReference type="RefSeq" id="WP_278057535.1">
    <property type="nucleotide sequence ID" value="NZ_CP121247.1"/>
</dbReference>
<dbReference type="GO" id="GO:0005840">
    <property type="term" value="C:ribosome"/>
    <property type="evidence" value="ECO:0007669"/>
    <property type="project" value="UniProtKB-KW"/>
</dbReference>
<evidence type="ECO:0000313" key="2">
    <source>
        <dbReference type="Proteomes" id="UP001235966"/>
    </source>
</evidence>
<keyword evidence="1" id="KW-0687">Ribonucleoprotein</keyword>
<gene>
    <name evidence="1" type="ORF">J2S49_000212</name>
</gene>
<evidence type="ECO:0000313" key="1">
    <source>
        <dbReference type="EMBL" id="MDP9800136.1"/>
    </source>
</evidence>
<proteinExistence type="predicted"/>
<dbReference type="Proteomes" id="UP001235966">
    <property type="component" value="Unassembled WGS sequence"/>
</dbReference>
<name>A0ABT9NA87_9ACTO</name>
<sequence>MGKWFDQAREIERLRAEVVRQREAIERLLVQMNKAGMRPEKDPYAVTTQERALAMQGRQVEAIKAYRVRTGADLVTAKKAIDSVP</sequence>
<dbReference type="EMBL" id="JAUSQW010000001">
    <property type="protein sequence ID" value="MDP9800136.1"/>
    <property type="molecule type" value="Genomic_DNA"/>
</dbReference>
<accession>A0ABT9NA87</accession>
<reference evidence="1 2" key="1">
    <citation type="submission" date="2023-07" db="EMBL/GenBank/DDBJ databases">
        <title>Sequencing the genomes of 1000 actinobacteria strains.</title>
        <authorList>
            <person name="Klenk H.-P."/>
        </authorList>
    </citation>
    <scope>NUCLEOTIDE SEQUENCE [LARGE SCALE GENOMIC DNA]</scope>
    <source>
        <strain evidence="1 2">DSM 102162</strain>
    </source>
</reference>
<protein>
    <submittedName>
        <fullName evidence="1">Ribosomal protein L7/L12</fullName>
    </submittedName>
</protein>
<keyword evidence="2" id="KW-1185">Reference proteome</keyword>
<organism evidence="1 2">
    <name type="scientific">Arcanobacterium wilhelmae</name>
    <dbReference type="NCBI Taxonomy" id="1803177"/>
    <lineage>
        <taxon>Bacteria</taxon>
        <taxon>Bacillati</taxon>
        <taxon>Actinomycetota</taxon>
        <taxon>Actinomycetes</taxon>
        <taxon>Actinomycetales</taxon>
        <taxon>Actinomycetaceae</taxon>
        <taxon>Arcanobacterium</taxon>
    </lineage>
</organism>